<gene>
    <name evidence="4" type="ORF">FHG85_11825</name>
</gene>
<accession>A0A7D4BCJ1</accession>
<protein>
    <submittedName>
        <fullName evidence="4">Arsenate reductase family protein</fullName>
    </submittedName>
</protein>
<dbReference type="PANTHER" id="PTHR30041">
    <property type="entry name" value="ARSENATE REDUCTASE"/>
    <property type="match status" value="1"/>
</dbReference>
<evidence type="ECO:0000256" key="3">
    <source>
        <dbReference type="PROSITE-ProRule" id="PRU01282"/>
    </source>
</evidence>
<dbReference type="PANTHER" id="PTHR30041:SF4">
    <property type="entry name" value="ARSENATE REDUCTASE"/>
    <property type="match status" value="1"/>
</dbReference>
<dbReference type="Pfam" id="PF03960">
    <property type="entry name" value="ArsC"/>
    <property type="match status" value="1"/>
</dbReference>
<evidence type="ECO:0000313" key="4">
    <source>
        <dbReference type="EMBL" id="QKG80920.1"/>
    </source>
</evidence>
<dbReference type="InterPro" id="IPR006659">
    <property type="entry name" value="Arsenate_reductase"/>
</dbReference>
<evidence type="ECO:0000256" key="2">
    <source>
        <dbReference type="ARBA" id="ARBA00023002"/>
    </source>
</evidence>
<name>A0A7D4BCJ1_9BACT</name>
<dbReference type="AlphaFoldDB" id="A0A7D4BCJ1"/>
<dbReference type="InterPro" id="IPR006660">
    <property type="entry name" value="Arsenate_reductase-like"/>
</dbReference>
<dbReference type="RefSeq" id="WP_173076152.1">
    <property type="nucleotide sequence ID" value="NZ_CP041345.1"/>
</dbReference>
<keyword evidence="5" id="KW-1185">Reference proteome</keyword>
<dbReference type="Proteomes" id="UP000500961">
    <property type="component" value="Chromosome"/>
</dbReference>
<proteinExistence type="inferred from homology"/>
<dbReference type="KEGG" id="ttz:FHG85_11825"/>
<dbReference type="InterPro" id="IPR036249">
    <property type="entry name" value="Thioredoxin-like_sf"/>
</dbReference>
<dbReference type="GO" id="GO:0008794">
    <property type="term" value="F:arsenate reductase (glutaredoxin) activity"/>
    <property type="evidence" value="ECO:0007669"/>
    <property type="project" value="InterPro"/>
</dbReference>
<keyword evidence="2" id="KW-0560">Oxidoreductase</keyword>
<evidence type="ECO:0000313" key="5">
    <source>
        <dbReference type="Proteomes" id="UP000500961"/>
    </source>
</evidence>
<organism evidence="4 5">
    <name type="scientific">Tenuifilum thalassicum</name>
    <dbReference type="NCBI Taxonomy" id="2590900"/>
    <lineage>
        <taxon>Bacteria</taxon>
        <taxon>Pseudomonadati</taxon>
        <taxon>Bacteroidota</taxon>
        <taxon>Bacteroidia</taxon>
        <taxon>Bacteroidales</taxon>
        <taxon>Tenuifilaceae</taxon>
        <taxon>Tenuifilum</taxon>
    </lineage>
</organism>
<comment type="similarity">
    <text evidence="1 3">Belongs to the ArsC family.</text>
</comment>
<reference evidence="4 5" key="1">
    <citation type="submission" date="2019-07" db="EMBL/GenBank/DDBJ databases">
        <title>Thalassofilum flectens gen. nov., sp. nov., a novel moderate thermophilic anaerobe from a shallow sea hot spring in Kunashir Island (Russia), representing a new family in the order Bacteroidales, and proposal of Thalassofilacea fam. nov.</title>
        <authorList>
            <person name="Kochetkova T.V."/>
            <person name="Podosokorskaya O.A."/>
            <person name="Novikov A."/>
            <person name="Elcheninov A.G."/>
            <person name="Toshchakov S.V."/>
            <person name="Kublanov I.V."/>
        </authorList>
    </citation>
    <scope>NUCLEOTIDE SEQUENCE [LARGE SCALE GENOMIC DNA]</scope>
    <source>
        <strain evidence="4 5">38-H</strain>
    </source>
</reference>
<dbReference type="SUPFAM" id="SSF52833">
    <property type="entry name" value="Thioredoxin-like"/>
    <property type="match status" value="1"/>
</dbReference>
<dbReference type="CDD" id="cd03034">
    <property type="entry name" value="ArsC_ArsC"/>
    <property type="match status" value="1"/>
</dbReference>
<dbReference type="Gene3D" id="3.40.30.10">
    <property type="entry name" value="Glutaredoxin"/>
    <property type="match status" value="1"/>
</dbReference>
<evidence type="ECO:0000256" key="1">
    <source>
        <dbReference type="ARBA" id="ARBA00007198"/>
    </source>
</evidence>
<dbReference type="EMBL" id="CP041345">
    <property type="protein sequence ID" value="QKG80920.1"/>
    <property type="molecule type" value="Genomic_DNA"/>
</dbReference>
<dbReference type="PROSITE" id="PS51353">
    <property type="entry name" value="ARSC"/>
    <property type="match status" value="1"/>
</dbReference>
<sequence length="113" mass="13553">MIKILHNPWCAKSRKGLEYLRTKTEDFEIVKYLDEGLSEDMLKEILLKSNLKPIELVRTQEEYYKKYLKNKNFNEDEWIRIIIENPKLLQRPIVISKYKAVIGIPPENIDNIF</sequence>